<evidence type="ECO:0000256" key="8">
    <source>
        <dbReference type="ARBA" id="ARBA00034811"/>
    </source>
</evidence>
<dbReference type="FunFam" id="1.10.8.60:FF:000039">
    <property type="entry name" value="peroxisome biogenesis factor 6"/>
    <property type="match status" value="1"/>
</dbReference>
<feature type="domain" description="AAA+ ATPase" evidence="11">
    <location>
        <begin position="827"/>
        <end position="966"/>
    </location>
</feature>
<comment type="catalytic activity">
    <reaction evidence="10">
        <text>ATP + H2O = ADP + phosphate + H(+)</text>
        <dbReference type="Rhea" id="RHEA:13065"/>
        <dbReference type="ChEBI" id="CHEBI:15377"/>
        <dbReference type="ChEBI" id="CHEBI:15378"/>
        <dbReference type="ChEBI" id="CHEBI:30616"/>
        <dbReference type="ChEBI" id="CHEBI:43474"/>
        <dbReference type="ChEBI" id="CHEBI:456216"/>
    </reaction>
    <physiologicalReaction direction="left-to-right" evidence="10">
        <dbReference type="Rhea" id="RHEA:13066"/>
    </physiologicalReaction>
</comment>
<evidence type="ECO:0000256" key="2">
    <source>
        <dbReference type="ARBA" id="ARBA00006914"/>
    </source>
</evidence>
<reference evidence="12 13" key="1">
    <citation type="submission" date="2014-04" db="EMBL/GenBank/DDBJ databases">
        <title>Evolutionary Origins and Diversification of the Mycorrhizal Mutualists.</title>
        <authorList>
            <consortium name="DOE Joint Genome Institute"/>
            <consortium name="Mycorrhizal Genomics Consortium"/>
            <person name="Kohler A."/>
            <person name="Kuo A."/>
            <person name="Nagy L.G."/>
            <person name="Floudas D."/>
            <person name="Copeland A."/>
            <person name="Barry K.W."/>
            <person name="Cichocki N."/>
            <person name="Veneault-Fourrey C."/>
            <person name="LaButti K."/>
            <person name="Lindquist E.A."/>
            <person name="Lipzen A."/>
            <person name="Lundell T."/>
            <person name="Morin E."/>
            <person name="Murat C."/>
            <person name="Riley R."/>
            <person name="Ohm R."/>
            <person name="Sun H."/>
            <person name="Tunlid A."/>
            <person name="Henrissat B."/>
            <person name="Grigoriev I.V."/>
            <person name="Hibbett D.S."/>
            <person name="Martin F."/>
        </authorList>
    </citation>
    <scope>NUCLEOTIDE SEQUENCE [LARGE SCALE GENOMIC DNA]</scope>
    <source>
        <strain evidence="12 13">Koide BX008</strain>
    </source>
</reference>
<dbReference type="CDD" id="cd19527">
    <property type="entry name" value="RecA-like_PEX6_r2"/>
    <property type="match status" value="1"/>
</dbReference>
<dbReference type="HOGENOM" id="CLU_000688_0_0_1"/>
<keyword evidence="4" id="KW-0547">Nucleotide-binding</keyword>
<dbReference type="InterPro" id="IPR027417">
    <property type="entry name" value="P-loop_NTPase"/>
</dbReference>
<dbReference type="SMART" id="SM00382">
    <property type="entry name" value="AAA"/>
    <property type="match status" value="2"/>
</dbReference>
<protein>
    <recommendedName>
        <fullName evidence="8">Peroxisomal ATPase PEX6</fullName>
    </recommendedName>
    <alternativeName>
        <fullName evidence="9">Peroxin-6</fullName>
    </alternativeName>
</protein>
<accession>A0A0C2X3D0</accession>
<dbReference type="Gene3D" id="3.40.50.300">
    <property type="entry name" value="P-loop containing nucleotide triphosphate hydrolases"/>
    <property type="match status" value="2"/>
</dbReference>
<keyword evidence="7" id="KW-0472">Membrane</keyword>
<evidence type="ECO:0000256" key="5">
    <source>
        <dbReference type="ARBA" id="ARBA00022801"/>
    </source>
</evidence>
<evidence type="ECO:0000313" key="13">
    <source>
        <dbReference type="Proteomes" id="UP000054549"/>
    </source>
</evidence>
<dbReference type="InterPro" id="IPR047533">
    <property type="entry name" value="RecA-like_PEX6_r2"/>
</dbReference>
<evidence type="ECO:0000313" key="12">
    <source>
        <dbReference type="EMBL" id="KIL68667.1"/>
    </source>
</evidence>
<organism evidence="12 13">
    <name type="scientific">Amanita muscaria (strain Koide BX008)</name>
    <dbReference type="NCBI Taxonomy" id="946122"/>
    <lineage>
        <taxon>Eukaryota</taxon>
        <taxon>Fungi</taxon>
        <taxon>Dikarya</taxon>
        <taxon>Basidiomycota</taxon>
        <taxon>Agaricomycotina</taxon>
        <taxon>Agaricomycetes</taxon>
        <taxon>Agaricomycetidae</taxon>
        <taxon>Agaricales</taxon>
        <taxon>Pluteineae</taxon>
        <taxon>Amanitaceae</taxon>
        <taxon>Amanita</taxon>
    </lineage>
</organism>
<dbReference type="PROSITE" id="PS00674">
    <property type="entry name" value="AAA"/>
    <property type="match status" value="1"/>
</dbReference>
<dbReference type="InParanoid" id="A0A0C2X3D0"/>
<dbReference type="PANTHER" id="PTHR23077:SF9">
    <property type="entry name" value="PEROXISOMAL ATPASE PEX6"/>
    <property type="match status" value="1"/>
</dbReference>
<keyword evidence="5" id="KW-0378">Hydrolase</keyword>
<evidence type="ECO:0000256" key="10">
    <source>
        <dbReference type="ARBA" id="ARBA00048778"/>
    </source>
</evidence>
<dbReference type="SUPFAM" id="SSF52540">
    <property type="entry name" value="P-loop containing nucleoside triphosphate hydrolases"/>
    <property type="match status" value="2"/>
</dbReference>
<dbReference type="EMBL" id="KN818228">
    <property type="protein sequence ID" value="KIL68667.1"/>
    <property type="molecule type" value="Genomic_DNA"/>
</dbReference>
<evidence type="ECO:0000256" key="3">
    <source>
        <dbReference type="ARBA" id="ARBA00022593"/>
    </source>
</evidence>
<sequence>MSLLCDQPTFVTAKFTLGSSQDSKLDTVLISKSVWNLLDLGANDSRVCICIEPYPPTTASYNTYDHILGWAEPTGELDNLAIPPSWHTIYNNVFGADTSVLRITLHNPSPLQEVILTALSTHAYDLAKFSPALLEAWFSDGQRIVRSGTTYELDIPNQRDSQAMIYRLESSTPVLQGYVKSGFTNFVVTIGDSAPIARADKDIPSGPDGFEIGEDFLASSIQQLAGSVKQPIARLSEEQSVTPPLANHFLPVPYLTHPTEGDNDNDTTLYVRTADLLRLGALDGDWLLAGSSKGSKQKLVRVRADDRLLEKTGVVVGSPTLLQNIFHGGADSDEHVPFSRWVSLRPSQLRGDDELCLPLARSVTVTGIASPLIINKAFQPLLLQHLKKHFQVRVRSVQQGDIIAVPLDTNENHLAEQIDGKLDEITVHGFPFMPSRLNSVAFFRVINVVPETVLPDSAHDFRAQYKTGDLGCRIDPFTTCVVQQGIEQSHIPYLHKYFGNWSNTSSLLNHSSSRTHFKAETVYDDFLQVAQIALMRNSIQYNLHFSFLLHGPRGIGKYTVVSSVAQQLGMHLMEVDCYDITGSTAADVDVALGLLFKQARSCSPCILVLRHIEAFANIAEDIGSGMCQLIRILFHTWADSEWSIILDRHLENSLQRQSTSMHPLLVVATASDSGKIPLSILDQFKHRINCQVPNESQRLAILNSILATAILSPDVSLNELTSQTAAFVPSDLVDLSQCAKLSSIGRHLTLPHKAMADTIAAIPLTSTDFDIALKKTRASYSETIGAPSIPQVSWDDVGGLAAVKADILDTIQLPLERPEVFADGLKKRSGILLYGPPGTGKTLVAKAVATSCSLNFLSVKGPELLDMYIGESEANVRKVFQRARDAAPCVIFFDELDSIAPKRGIHGDSGGVMDRIVSQLLAELDGAATMAASIFVIGATNRPDLLDSALLRPGRFDKMVYLGFSDTHDAQVQILRALTRKFRLDPELDLLQLAKKCGFSYTGADYYALCSDAMLIAMSRKADEIEHKIGELNRHQCMKHPYPITAQYYLVELAKADEVEIVVRKSDFDMALESFVPSVSQVEMEHYTEIRRRFLKTFT</sequence>
<dbReference type="Pfam" id="PF00004">
    <property type="entry name" value="AAA"/>
    <property type="match status" value="2"/>
</dbReference>
<dbReference type="Gene3D" id="1.10.8.60">
    <property type="match status" value="2"/>
</dbReference>
<dbReference type="PANTHER" id="PTHR23077">
    <property type="entry name" value="AAA-FAMILY ATPASE"/>
    <property type="match status" value="1"/>
</dbReference>
<dbReference type="InterPro" id="IPR050168">
    <property type="entry name" value="AAA_ATPase_domain"/>
</dbReference>
<dbReference type="GO" id="GO:0005778">
    <property type="term" value="C:peroxisomal membrane"/>
    <property type="evidence" value="ECO:0007669"/>
    <property type="project" value="TreeGrafter"/>
</dbReference>
<dbReference type="FunFam" id="3.40.50.300:FF:000109">
    <property type="entry name" value="Peroxisomal biogenesis factor 6"/>
    <property type="match status" value="1"/>
</dbReference>
<keyword evidence="3" id="KW-0962">Peroxisome biogenesis</keyword>
<dbReference type="InterPro" id="IPR003593">
    <property type="entry name" value="AAA+_ATPase"/>
</dbReference>
<dbReference type="AlphaFoldDB" id="A0A0C2X3D0"/>
<dbReference type="STRING" id="946122.A0A0C2X3D0"/>
<evidence type="ECO:0000256" key="6">
    <source>
        <dbReference type="ARBA" id="ARBA00022840"/>
    </source>
</evidence>
<feature type="domain" description="AAA+ ATPase" evidence="11">
    <location>
        <begin position="543"/>
        <end position="698"/>
    </location>
</feature>
<dbReference type="InterPro" id="IPR056995">
    <property type="entry name" value="PEX6_4th_dom"/>
</dbReference>
<dbReference type="Pfam" id="PF23315">
    <property type="entry name" value="PEX6_4th"/>
    <property type="match status" value="1"/>
</dbReference>
<dbReference type="InterPro" id="IPR003959">
    <property type="entry name" value="ATPase_AAA_core"/>
</dbReference>
<dbReference type="GO" id="GO:0016887">
    <property type="term" value="F:ATP hydrolysis activity"/>
    <property type="evidence" value="ECO:0007669"/>
    <property type="project" value="InterPro"/>
</dbReference>
<evidence type="ECO:0000256" key="4">
    <source>
        <dbReference type="ARBA" id="ARBA00022741"/>
    </source>
</evidence>
<dbReference type="OrthoDB" id="5553750at2759"/>
<dbReference type="GO" id="GO:0005524">
    <property type="term" value="F:ATP binding"/>
    <property type="evidence" value="ECO:0007669"/>
    <property type="project" value="UniProtKB-KW"/>
</dbReference>
<proteinExistence type="inferred from homology"/>
<dbReference type="GO" id="GO:0005829">
    <property type="term" value="C:cytosol"/>
    <property type="evidence" value="ECO:0007669"/>
    <property type="project" value="TreeGrafter"/>
</dbReference>
<name>A0A0C2X3D0_AMAMK</name>
<dbReference type="GO" id="GO:0016558">
    <property type="term" value="P:protein import into peroxisome matrix"/>
    <property type="evidence" value="ECO:0007669"/>
    <property type="project" value="TreeGrafter"/>
</dbReference>
<dbReference type="InterPro" id="IPR003960">
    <property type="entry name" value="ATPase_AAA_CS"/>
</dbReference>
<evidence type="ECO:0000256" key="7">
    <source>
        <dbReference type="ARBA" id="ARBA00023136"/>
    </source>
</evidence>
<gene>
    <name evidence="12" type="ORF">M378DRAFT_196546</name>
</gene>
<evidence type="ECO:0000259" key="11">
    <source>
        <dbReference type="SMART" id="SM00382"/>
    </source>
</evidence>
<evidence type="ECO:0000256" key="9">
    <source>
        <dbReference type="ARBA" id="ARBA00034920"/>
    </source>
</evidence>
<keyword evidence="6" id="KW-0067">ATP-binding</keyword>
<comment type="subcellular location">
    <subcellularLocation>
        <location evidence="1">Membrane</location>
    </subcellularLocation>
</comment>
<dbReference type="Proteomes" id="UP000054549">
    <property type="component" value="Unassembled WGS sequence"/>
</dbReference>
<keyword evidence="13" id="KW-1185">Reference proteome</keyword>
<evidence type="ECO:0000256" key="1">
    <source>
        <dbReference type="ARBA" id="ARBA00004370"/>
    </source>
</evidence>
<comment type="similarity">
    <text evidence="2">Belongs to the AAA ATPase family.</text>
</comment>